<comment type="caution">
    <text evidence="2">The sequence shown here is derived from an EMBL/GenBank/DDBJ whole genome shotgun (WGS) entry which is preliminary data.</text>
</comment>
<evidence type="ECO:0000313" key="3">
    <source>
        <dbReference type="Proteomes" id="UP000593567"/>
    </source>
</evidence>
<dbReference type="EMBL" id="VXIV02003253">
    <property type="protein sequence ID" value="KAF6019115.1"/>
    <property type="molecule type" value="Genomic_DNA"/>
</dbReference>
<organism evidence="2 3">
    <name type="scientific">Bugula neritina</name>
    <name type="common">Brown bryozoan</name>
    <name type="synonym">Sertularia neritina</name>
    <dbReference type="NCBI Taxonomy" id="10212"/>
    <lineage>
        <taxon>Eukaryota</taxon>
        <taxon>Metazoa</taxon>
        <taxon>Spiralia</taxon>
        <taxon>Lophotrochozoa</taxon>
        <taxon>Bryozoa</taxon>
        <taxon>Gymnolaemata</taxon>
        <taxon>Cheilostomatida</taxon>
        <taxon>Flustrina</taxon>
        <taxon>Buguloidea</taxon>
        <taxon>Bugulidae</taxon>
        <taxon>Bugula</taxon>
    </lineage>
</organism>
<proteinExistence type="predicted"/>
<evidence type="ECO:0000256" key="1">
    <source>
        <dbReference type="SAM" id="MobiDB-lite"/>
    </source>
</evidence>
<feature type="region of interest" description="Disordered" evidence="1">
    <location>
        <begin position="1"/>
        <end position="20"/>
    </location>
</feature>
<keyword evidence="3" id="KW-1185">Reference proteome</keyword>
<dbReference type="AlphaFoldDB" id="A0A7J7IZA0"/>
<evidence type="ECO:0000313" key="2">
    <source>
        <dbReference type="EMBL" id="KAF6019115.1"/>
    </source>
</evidence>
<gene>
    <name evidence="2" type="ORF">EB796_022575</name>
</gene>
<protein>
    <submittedName>
        <fullName evidence="2">Uncharacterized protein</fullName>
    </submittedName>
</protein>
<feature type="compositionally biased region" description="Basic and acidic residues" evidence="1">
    <location>
        <begin position="1"/>
        <end position="17"/>
    </location>
</feature>
<name>A0A7J7IZA0_BUGNE</name>
<reference evidence="2" key="1">
    <citation type="submission" date="2020-06" db="EMBL/GenBank/DDBJ databases">
        <title>Draft genome of Bugula neritina, a colonial animal packing powerful symbionts and potential medicines.</title>
        <authorList>
            <person name="Rayko M."/>
        </authorList>
    </citation>
    <scope>NUCLEOTIDE SEQUENCE [LARGE SCALE GENOMIC DNA]</scope>
    <source>
        <strain evidence="2">Kwan_BN1</strain>
    </source>
</reference>
<accession>A0A7J7IZA0</accession>
<dbReference type="Proteomes" id="UP000593567">
    <property type="component" value="Unassembled WGS sequence"/>
</dbReference>
<sequence length="122" mass="12977">MSKLDSKSREDDIEKETTLGTSISGNLAGLECMKVKDTDKTYIPYVDEGEECDVNDMLSEVNSASLVDSQLTESLSERVTASVTGPSQGDVVSTNTAADKPTELADSGPTACTFRSCESLAR</sequence>